<comment type="caution">
    <text evidence="1">The sequence shown here is derived from an EMBL/GenBank/DDBJ whole genome shotgun (WGS) entry which is preliminary data.</text>
</comment>
<dbReference type="RefSeq" id="WP_070878362.1">
    <property type="nucleotide sequence ID" value="NZ_CAJGAA010000001.1"/>
</dbReference>
<protein>
    <submittedName>
        <fullName evidence="1">Uncharacterized protein</fullName>
    </submittedName>
</protein>
<reference evidence="1 2" key="1">
    <citation type="submission" date="2019-11" db="EMBL/GenBank/DDBJ databases">
        <title>Bacillus idriensis genome.</title>
        <authorList>
            <person name="Konopka E.N."/>
            <person name="Newman J.D."/>
        </authorList>
    </citation>
    <scope>NUCLEOTIDE SEQUENCE [LARGE SCALE GENOMIC DNA]</scope>
    <source>
        <strain evidence="1 2">DSM 19097</strain>
    </source>
</reference>
<evidence type="ECO:0000313" key="1">
    <source>
        <dbReference type="EMBL" id="MRX52810.1"/>
    </source>
</evidence>
<dbReference type="Proteomes" id="UP000441585">
    <property type="component" value="Unassembled WGS sequence"/>
</dbReference>
<dbReference type="EMBL" id="WKKF01000001">
    <property type="protein sequence ID" value="MRX52810.1"/>
    <property type="molecule type" value="Genomic_DNA"/>
</dbReference>
<evidence type="ECO:0000313" key="2">
    <source>
        <dbReference type="Proteomes" id="UP000441585"/>
    </source>
</evidence>
<dbReference type="AlphaFoldDB" id="A0A6I2M401"/>
<proteinExistence type="predicted"/>
<organism evidence="1 2">
    <name type="scientific">Metabacillus idriensis</name>
    <dbReference type="NCBI Taxonomy" id="324768"/>
    <lineage>
        <taxon>Bacteria</taxon>
        <taxon>Bacillati</taxon>
        <taxon>Bacillota</taxon>
        <taxon>Bacilli</taxon>
        <taxon>Bacillales</taxon>
        <taxon>Bacillaceae</taxon>
        <taxon>Metabacillus</taxon>
    </lineage>
</organism>
<sequence length="68" mass="7464">MELIHGVFELIGRVSELIGDFVPAEGPGGGAGQHRKAKGTALRRVIPLFIIKEKSRQEKQSFFLPASF</sequence>
<name>A0A6I2M401_9BACI</name>
<keyword evidence="2" id="KW-1185">Reference proteome</keyword>
<gene>
    <name evidence="1" type="ORF">GJU41_02390</name>
</gene>
<accession>A0A6I2M401</accession>